<dbReference type="OrthoDB" id="3630442at2"/>
<dbReference type="Gene3D" id="3.30.2000.30">
    <property type="match status" value="1"/>
</dbReference>
<protein>
    <submittedName>
        <fullName evidence="1">Uncharacterized protein DUF3168</fullName>
    </submittedName>
</protein>
<accession>A0A2P8DHL6</accession>
<organism evidence="1 2">
    <name type="scientific">Haloactinopolyspora alba</name>
    <dbReference type="NCBI Taxonomy" id="648780"/>
    <lineage>
        <taxon>Bacteria</taxon>
        <taxon>Bacillati</taxon>
        <taxon>Actinomycetota</taxon>
        <taxon>Actinomycetes</taxon>
        <taxon>Jiangellales</taxon>
        <taxon>Jiangellaceae</taxon>
        <taxon>Haloactinopolyspora</taxon>
    </lineage>
</organism>
<dbReference type="EMBL" id="PYGE01000025">
    <property type="protein sequence ID" value="PSK96698.1"/>
    <property type="molecule type" value="Genomic_DNA"/>
</dbReference>
<reference evidence="1 2" key="1">
    <citation type="submission" date="2018-03" db="EMBL/GenBank/DDBJ databases">
        <title>Genomic Encyclopedia of Archaeal and Bacterial Type Strains, Phase II (KMG-II): from individual species to whole genera.</title>
        <authorList>
            <person name="Goeker M."/>
        </authorList>
    </citation>
    <scope>NUCLEOTIDE SEQUENCE [LARGE SCALE GENOMIC DNA]</scope>
    <source>
        <strain evidence="1 2">DSM 45211</strain>
    </source>
</reference>
<name>A0A2P8DHL6_9ACTN</name>
<dbReference type="Pfam" id="PF11367">
    <property type="entry name" value="Tail_completion_gp17"/>
    <property type="match status" value="1"/>
</dbReference>
<evidence type="ECO:0000313" key="2">
    <source>
        <dbReference type="Proteomes" id="UP000243528"/>
    </source>
</evidence>
<dbReference type="Proteomes" id="UP000243528">
    <property type="component" value="Unassembled WGS sequence"/>
</dbReference>
<evidence type="ECO:0000313" key="1">
    <source>
        <dbReference type="EMBL" id="PSK96698.1"/>
    </source>
</evidence>
<comment type="caution">
    <text evidence="1">The sequence shown here is derived from an EMBL/GenBank/DDBJ whole genome shotgun (WGS) entry which is preliminary data.</text>
</comment>
<dbReference type="InterPro" id="IPR021508">
    <property type="entry name" value="Gp17-like"/>
</dbReference>
<proteinExistence type="predicted"/>
<dbReference type="InterPro" id="IPR053745">
    <property type="entry name" value="Viral_Tail_Comp_sf"/>
</dbReference>
<keyword evidence="2" id="KW-1185">Reference proteome</keyword>
<dbReference type="RefSeq" id="WP_106539628.1">
    <property type="nucleotide sequence ID" value="NZ_PYGE01000025.1"/>
</dbReference>
<gene>
    <name evidence="1" type="ORF">CLV30_12580</name>
</gene>
<sequence>MLAEHIAAVSALIPTDVAALYDGQVPTEPAYPYNVIWSTGGTRPSTSLTEEMSQLEVSLYVTTVAATAESVRIIQGSVRDALLGVRPVVSGRSCWRLSILYSEPIRQDADVTIPATTLHPMYGVDVWRLASIPA</sequence>
<dbReference type="AlphaFoldDB" id="A0A2P8DHL6"/>